<dbReference type="PROSITE" id="PS00134">
    <property type="entry name" value="TRYPSIN_HIS"/>
    <property type="match status" value="1"/>
</dbReference>
<dbReference type="PRINTS" id="PR00722">
    <property type="entry name" value="CHYMOTRYPSIN"/>
</dbReference>
<dbReference type="PROSITE" id="PS51888">
    <property type="entry name" value="CLIP"/>
    <property type="match status" value="1"/>
</dbReference>
<dbReference type="AlphaFoldDB" id="A0A1I8PC22"/>
<evidence type="ECO:0000256" key="11">
    <source>
        <dbReference type="ARBA" id="ARBA00052079"/>
    </source>
</evidence>
<feature type="domain" description="Peptidase S1" evidence="13">
    <location>
        <begin position="137"/>
        <end position="384"/>
    </location>
</feature>
<evidence type="ECO:0000256" key="12">
    <source>
        <dbReference type="RuleBase" id="RU366078"/>
    </source>
</evidence>
<dbReference type="Gene3D" id="3.30.1640.30">
    <property type="match status" value="1"/>
</dbReference>
<dbReference type="GO" id="GO:0005576">
    <property type="term" value="C:extracellular region"/>
    <property type="evidence" value="ECO:0007669"/>
    <property type="project" value="UniProtKB-SubCell"/>
</dbReference>
<comment type="subcellular location">
    <subcellularLocation>
        <location evidence="12">Secreted</location>
    </subcellularLocation>
</comment>
<protein>
    <recommendedName>
        <fullName evidence="12">CLIP domain-containing serine protease</fullName>
        <ecNumber evidence="12">3.4.21.-</ecNumber>
    </recommendedName>
</protein>
<keyword evidence="4 12" id="KW-0378">Hydrolase</keyword>
<accession>A0A1I8PC22</accession>
<feature type="domain" description="Clip" evidence="14">
    <location>
        <begin position="10"/>
        <end position="55"/>
    </location>
</feature>
<evidence type="ECO:0000256" key="10">
    <source>
        <dbReference type="ARBA" id="ARBA00024195"/>
    </source>
</evidence>
<evidence type="ECO:0000256" key="5">
    <source>
        <dbReference type="ARBA" id="ARBA00022820"/>
    </source>
</evidence>
<dbReference type="Proteomes" id="UP000095300">
    <property type="component" value="Unassembled WGS sequence"/>
</dbReference>
<dbReference type="SMART" id="SM00020">
    <property type="entry name" value="Tryp_SPc"/>
    <property type="match status" value="1"/>
</dbReference>
<sequence length="385" mass="42351">MGKTSQANRRCENPNKRLGTCVSIHDCQVLLNSQRDFLVASACGGGFGRVPMVCCSSDTGFDVIPRNDGSEKETGMFLSDGRENTKRSSWGLPSPVNFFPSSEATEDRTVLRPVSPAKSSLLPEPPTCGGEFIDNRIYGGSDTDAYEFPWMAFLEYSKTDASKESVCAGSLINARYVVTAAHCIVGPIVKQKGELIAVRMGFIDYTKSSIFGDENQRWRVEEKIVHENYKQQKTPLHDIALVRLESNVRYSKTIRPICLPSAMAPYNLKADSKLTVVGWGATETRSSSPVKQKVSLALADQKFCRQQYGKFGLSIESTHMCAGGTVANEDSCRGDSGAPLMSYRDGVWILEGIVSFGRRCGLEGWPGVYARVGVYTEWISKKIRA</sequence>
<keyword evidence="9" id="KW-1015">Disulfide bond</keyword>
<comment type="similarity">
    <text evidence="10 12">Belongs to the peptidase S1 family. CLIP subfamily.</text>
</comment>
<keyword evidence="16" id="KW-1185">Reference proteome</keyword>
<dbReference type="Pfam" id="PF00089">
    <property type="entry name" value="Trypsin"/>
    <property type="match status" value="1"/>
</dbReference>
<dbReference type="InterPro" id="IPR001314">
    <property type="entry name" value="Peptidase_S1A"/>
</dbReference>
<evidence type="ECO:0000259" key="14">
    <source>
        <dbReference type="PROSITE" id="PS51888"/>
    </source>
</evidence>
<dbReference type="Pfam" id="PF12032">
    <property type="entry name" value="CLIP"/>
    <property type="match status" value="1"/>
</dbReference>
<dbReference type="Gene3D" id="2.40.10.10">
    <property type="entry name" value="Trypsin-like serine proteases"/>
    <property type="match status" value="2"/>
</dbReference>
<evidence type="ECO:0000256" key="8">
    <source>
        <dbReference type="ARBA" id="ARBA00023145"/>
    </source>
</evidence>
<keyword evidence="6 12" id="KW-0720">Serine protease</keyword>
<gene>
    <name evidence="15" type="primary">106085423</name>
</gene>
<name>A0A1I8PC22_STOCA</name>
<keyword evidence="8" id="KW-0865">Zymogen</keyword>
<dbReference type="InterPro" id="IPR018114">
    <property type="entry name" value="TRYPSIN_HIS"/>
</dbReference>
<comment type="domain">
    <text evidence="12">The clip domain consists of 35-55 residues which are 'knitted' together usually by 3 conserved disulfide bonds forming a clip-like compact structure.</text>
</comment>
<dbReference type="GO" id="GO:0042381">
    <property type="term" value="P:hemolymph coagulation"/>
    <property type="evidence" value="ECO:0007669"/>
    <property type="project" value="UniProtKB-KW"/>
</dbReference>
<evidence type="ECO:0000256" key="6">
    <source>
        <dbReference type="ARBA" id="ARBA00022825"/>
    </source>
</evidence>
<evidence type="ECO:0000313" key="16">
    <source>
        <dbReference type="Proteomes" id="UP000095300"/>
    </source>
</evidence>
<evidence type="ECO:0000256" key="2">
    <source>
        <dbReference type="ARBA" id="ARBA00022670"/>
    </source>
</evidence>
<evidence type="ECO:0000256" key="3">
    <source>
        <dbReference type="ARBA" id="ARBA00022729"/>
    </source>
</evidence>
<evidence type="ECO:0000259" key="13">
    <source>
        <dbReference type="PROSITE" id="PS50240"/>
    </source>
</evidence>
<proteinExistence type="inferred from homology"/>
<dbReference type="InterPro" id="IPR009003">
    <property type="entry name" value="Peptidase_S1_PA"/>
</dbReference>
<dbReference type="EnsemblMetazoa" id="SCAU006692-RA">
    <property type="protein sequence ID" value="SCAU006692-PA"/>
    <property type="gene ID" value="SCAU006692"/>
</dbReference>
<dbReference type="PROSITE" id="PS50240">
    <property type="entry name" value="TRYPSIN_DOM"/>
    <property type="match status" value="1"/>
</dbReference>
<dbReference type="InterPro" id="IPR001254">
    <property type="entry name" value="Trypsin_dom"/>
</dbReference>
<dbReference type="SUPFAM" id="SSF50494">
    <property type="entry name" value="Trypsin-like serine proteases"/>
    <property type="match status" value="1"/>
</dbReference>
<dbReference type="InterPro" id="IPR051487">
    <property type="entry name" value="Ser/Thr_Proteases_Immune/Dev"/>
</dbReference>
<dbReference type="InterPro" id="IPR038565">
    <property type="entry name" value="CLIP_sf"/>
</dbReference>
<dbReference type="InterPro" id="IPR043504">
    <property type="entry name" value="Peptidase_S1_PA_chymotrypsin"/>
</dbReference>
<dbReference type="STRING" id="35570.A0A1I8PC22"/>
<dbReference type="SMART" id="SM00680">
    <property type="entry name" value="CLIP"/>
    <property type="match status" value="1"/>
</dbReference>
<organism evidence="15 16">
    <name type="scientific">Stomoxys calcitrans</name>
    <name type="common">Stable fly</name>
    <name type="synonym">Conops calcitrans</name>
    <dbReference type="NCBI Taxonomy" id="35570"/>
    <lineage>
        <taxon>Eukaryota</taxon>
        <taxon>Metazoa</taxon>
        <taxon>Ecdysozoa</taxon>
        <taxon>Arthropoda</taxon>
        <taxon>Hexapoda</taxon>
        <taxon>Insecta</taxon>
        <taxon>Pterygota</taxon>
        <taxon>Neoptera</taxon>
        <taxon>Endopterygota</taxon>
        <taxon>Diptera</taxon>
        <taxon>Brachycera</taxon>
        <taxon>Muscomorpha</taxon>
        <taxon>Muscoidea</taxon>
        <taxon>Muscidae</taxon>
        <taxon>Stomoxys</taxon>
    </lineage>
</organism>
<keyword evidence="3" id="KW-0732">Signal</keyword>
<dbReference type="EC" id="3.4.21.-" evidence="12"/>
<evidence type="ECO:0000256" key="4">
    <source>
        <dbReference type="ARBA" id="ARBA00022801"/>
    </source>
</evidence>
<keyword evidence="5" id="KW-0353">Hemolymph clotting</keyword>
<keyword evidence="1" id="KW-0768">Sushi</keyword>
<dbReference type="InterPro" id="IPR022700">
    <property type="entry name" value="CLIP"/>
</dbReference>
<evidence type="ECO:0000256" key="1">
    <source>
        <dbReference type="ARBA" id="ARBA00022659"/>
    </source>
</evidence>
<dbReference type="GO" id="GO:0004252">
    <property type="term" value="F:serine-type endopeptidase activity"/>
    <property type="evidence" value="ECO:0007669"/>
    <property type="project" value="UniProtKB-UniRule"/>
</dbReference>
<dbReference type="PANTHER" id="PTHR24256">
    <property type="entry name" value="TRYPTASE-RELATED"/>
    <property type="match status" value="1"/>
</dbReference>
<keyword evidence="2 12" id="KW-0645">Protease</keyword>
<dbReference type="FunFam" id="2.40.10.10:FF:000120">
    <property type="entry name" value="Putative serine protease"/>
    <property type="match status" value="1"/>
</dbReference>
<evidence type="ECO:0000256" key="9">
    <source>
        <dbReference type="ARBA" id="ARBA00023157"/>
    </source>
</evidence>
<comment type="catalytic activity">
    <reaction evidence="11">
        <text>Selective cleavage of 103-Arg-|-Ser-104 and 124-Ile-|-Ile-125 bonds in Limulus clotting factor B to form activated factor B. Cleavage of -Pro-Arg-|-Xaa- bonds in synthetic substrates.</text>
        <dbReference type="EC" id="3.4.21.84"/>
    </reaction>
</comment>
<dbReference type="CDD" id="cd00190">
    <property type="entry name" value="Tryp_SPc"/>
    <property type="match status" value="1"/>
</dbReference>
<evidence type="ECO:0000313" key="15">
    <source>
        <dbReference type="EnsemblMetazoa" id="SCAU006692-PA"/>
    </source>
</evidence>
<keyword evidence="12" id="KW-0964">Secreted</keyword>
<evidence type="ECO:0000256" key="7">
    <source>
        <dbReference type="ARBA" id="ARBA00022837"/>
    </source>
</evidence>
<dbReference type="GO" id="GO:0006508">
    <property type="term" value="P:proteolysis"/>
    <property type="evidence" value="ECO:0007669"/>
    <property type="project" value="UniProtKB-KW"/>
</dbReference>
<reference evidence="15" key="1">
    <citation type="submission" date="2020-05" db="UniProtKB">
        <authorList>
            <consortium name="EnsemblMetazoa"/>
        </authorList>
    </citation>
    <scope>IDENTIFICATION</scope>
    <source>
        <strain evidence="15">USDA</strain>
    </source>
</reference>
<keyword evidence="7" id="KW-0106">Calcium</keyword>
<dbReference type="VEuPathDB" id="VectorBase:SCAU006692"/>